<dbReference type="Proteomes" id="UP001140091">
    <property type="component" value="Unassembled WGS sequence"/>
</dbReference>
<evidence type="ECO:0000256" key="2">
    <source>
        <dbReference type="SAM" id="Phobius"/>
    </source>
</evidence>
<evidence type="ECO:0000256" key="1">
    <source>
        <dbReference type="SAM" id="MobiDB-lite"/>
    </source>
</evidence>
<feature type="transmembrane region" description="Helical" evidence="2">
    <location>
        <begin position="12"/>
        <end position="30"/>
    </location>
</feature>
<organism evidence="3 4">
    <name type="scientific">Candolleomyces eurysporus</name>
    <dbReference type="NCBI Taxonomy" id="2828524"/>
    <lineage>
        <taxon>Eukaryota</taxon>
        <taxon>Fungi</taxon>
        <taxon>Dikarya</taxon>
        <taxon>Basidiomycota</taxon>
        <taxon>Agaricomycotina</taxon>
        <taxon>Agaricomycetes</taxon>
        <taxon>Agaricomycetidae</taxon>
        <taxon>Agaricales</taxon>
        <taxon>Agaricineae</taxon>
        <taxon>Psathyrellaceae</taxon>
        <taxon>Candolleomyces</taxon>
    </lineage>
</organism>
<feature type="region of interest" description="Disordered" evidence="1">
    <location>
        <begin position="150"/>
        <end position="194"/>
    </location>
</feature>
<dbReference type="EMBL" id="JANBPK010001476">
    <property type="protein sequence ID" value="KAJ2922770.1"/>
    <property type="molecule type" value="Genomic_DNA"/>
</dbReference>
<protein>
    <submittedName>
        <fullName evidence="3">Uncharacterized protein</fullName>
    </submittedName>
</protein>
<feature type="transmembrane region" description="Helical" evidence="2">
    <location>
        <begin position="94"/>
        <end position="114"/>
    </location>
</feature>
<feature type="compositionally biased region" description="Polar residues" evidence="1">
    <location>
        <begin position="169"/>
        <end position="178"/>
    </location>
</feature>
<comment type="caution">
    <text evidence="3">The sequence shown here is derived from an EMBL/GenBank/DDBJ whole genome shotgun (WGS) entry which is preliminary data.</text>
</comment>
<dbReference type="AlphaFoldDB" id="A0A9W8IU59"/>
<keyword evidence="4" id="KW-1185">Reference proteome</keyword>
<reference evidence="3" key="1">
    <citation type="submission" date="2022-06" db="EMBL/GenBank/DDBJ databases">
        <title>Genome Sequence of Candolleomyces eurysporus.</title>
        <authorList>
            <person name="Buettner E."/>
        </authorList>
    </citation>
    <scope>NUCLEOTIDE SEQUENCE</scope>
    <source>
        <strain evidence="3">VTCC 930004</strain>
    </source>
</reference>
<gene>
    <name evidence="3" type="ORF">H1R20_g14314</name>
</gene>
<dbReference type="OrthoDB" id="3037953at2759"/>
<feature type="non-terminal residue" evidence="3">
    <location>
        <position position="194"/>
    </location>
</feature>
<feature type="transmembrane region" description="Helical" evidence="2">
    <location>
        <begin position="50"/>
        <end position="74"/>
    </location>
</feature>
<keyword evidence="2" id="KW-0812">Transmembrane</keyword>
<keyword evidence="2" id="KW-1133">Transmembrane helix</keyword>
<name>A0A9W8IU59_9AGAR</name>
<keyword evidence="2" id="KW-0472">Membrane</keyword>
<evidence type="ECO:0000313" key="3">
    <source>
        <dbReference type="EMBL" id="KAJ2922770.1"/>
    </source>
</evidence>
<proteinExistence type="predicted"/>
<accession>A0A9W8IU59</accession>
<feature type="compositionally biased region" description="Basic and acidic residues" evidence="1">
    <location>
        <begin position="181"/>
        <end position="194"/>
    </location>
</feature>
<evidence type="ECO:0000313" key="4">
    <source>
        <dbReference type="Proteomes" id="UP001140091"/>
    </source>
</evidence>
<sequence>MRDLNPNAYASASTFLTVSTNIIVTTLITIRLSRARRTLSKLLPSRNMQLYTGVVAILIESALPLSIFGIVAAVLMQLAVVPRPNPSEAELACYGLFTGLFYAFCTLSPHMIIFRVTTGRSFTQFPSVKNGILSNPIVFAHQTAESSSLQPSFSRELGGNPGTDAEQGIPSTTQTSIIDTMEEKRGNGDVENKI</sequence>